<dbReference type="Proteomes" id="UP000294881">
    <property type="component" value="Unassembled WGS sequence"/>
</dbReference>
<dbReference type="InterPro" id="IPR004556">
    <property type="entry name" value="HemK-like"/>
</dbReference>
<keyword evidence="9" id="KW-1185">Reference proteome</keyword>
<comment type="function">
    <text evidence="5">Methylates the class 1 translation termination release factors RF1/PrfA and RF2/PrfB on the glutamine residue of the universally conserved GGQ motif.</text>
</comment>
<comment type="similarity">
    <text evidence="5">Belongs to the protein N5-glutamine methyltransferase family. PrmC subfamily.</text>
</comment>
<evidence type="ECO:0000313" key="8">
    <source>
        <dbReference type="EMBL" id="TCO14567.1"/>
    </source>
</evidence>
<feature type="binding site" evidence="5">
    <location>
        <position position="169"/>
    </location>
    <ligand>
        <name>S-adenosyl-L-methionine</name>
        <dbReference type="ChEBI" id="CHEBI:59789"/>
    </ligand>
</feature>
<dbReference type="RefSeq" id="WP_245514215.1">
    <property type="nucleotide sequence ID" value="NZ_JBHUNN010000002.1"/>
</dbReference>
<dbReference type="NCBIfam" id="TIGR00536">
    <property type="entry name" value="hemK_fam"/>
    <property type="match status" value="1"/>
</dbReference>
<keyword evidence="2 5" id="KW-0808">Transferase</keyword>
<dbReference type="EMBL" id="SLWL01000003">
    <property type="protein sequence ID" value="TCO14567.1"/>
    <property type="molecule type" value="Genomic_DNA"/>
</dbReference>
<dbReference type="PANTHER" id="PTHR18895:SF74">
    <property type="entry name" value="MTRF1L RELEASE FACTOR GLUTAMINE METHYLTRANSFERASE"/>
    <property type="match status" value="1"/>
</dbReference>
<keyword evidence="3 5" id="KW-0949">S-adenosyl-L-methionine</keyword>
<dbReference type="HAMAP" id="MF_02126">
    <property type="entry name" value="RF_methyltr_PrmC"/>
    <property type="match status" value="1"/>
</dbReference>
<dbReference type="PROSITE" id="PS00092">
    <property type="entry name" value="N6_MTASE"/>
    <property type="match status" value="1"/>
</dbReference>
<evidence type="ECO:0000313" key="9">
    <source>
        <dbReference type="Proteomes" id="UP000294881"/>
    </source>
</evidence>
<feature type="binding site" evidence="5">
    <location>
        <position position="198"/>
    </location>
    <ligand>
        <name>S-adenosyl-L-methionine</name>
        <dbReference type="ChEBI" id="CHEBI:59789"/>
    </ligand>
</feature>
<feature type="binding site" evidence="5">
    <location>
        <position position="213"/>
    </location>
    <ligand>
        <name>S-adenosyl-L-methionine</name>
        <dbReference type="ChEBI" id="CHEBI:59789"/>
    </ligand>
</feature>
<name>A0A4R2GUU1_9HYPH</name>
<dbReference type="PANTHER" id="PTHR18895">
    <property type="entry name" value="HEMK METHYLTRANSFERASE"/>
    <property type="match status" value="1"/>
</dbReference>
<feature type="domain" description="Release factor glutamine methyltransferase N-terminal" evidence="7">
    <location>
        <begin position="43"/>
        <end position="98"/>
    </location>
</feature>
<feature type="binding site" evidence="5">
    <location>
        <begin position="213"/>
        <end position="216"/>
    </location>
    <ligand>
        <name>substrate</name>
    </ligand>
</feature>
<reference evidence="8 9" key="1">
    <citation type="submission" date="2019-03" db="EMBL/GenBank/DDBJ databases">
        <title>Genomic Encyclopedia of Type Strains, Phase IV (KMG-IV): sequencing the most valuable type-strain genomes for metagenomic binning, comparative biology and taxonomic classification.</title>
        <authorList>
            <person name="Goeker M."/>
        </authorList>
    </citation>
    <scope>NUCLEOTIDE SEQUENCE [LARGE SCALE GENOMIC DNA]</scope>
    <source>
        <strain evidence="8 9">DSM 22958</strain>
    </source>
</reference>
<dbReference type="InterPro" id="IPR040758">
    <property type="entry name" value="PrmC_N"/>
</dbReference>
<evidence type="ECO:0000256" key="3">
    <source>
        <dbReference type="ARBA" id="ARBA00022691"/>
    </source>
</evidence>
<evidence type="ECO:0000256" key="4">
    <source>
        <dbReference type="ARBA" id="ARBA00048391"/>
    </source>
</evidence>
<dbReference type="InterPro" id="IPR029063">
    <property type="entry name" value="SAM-dependent_MTases_sf"/>
</dbReference>
<dbReference type="NCBIfam" id="TIGR03534">
    <property type="entry name" value="RF_mod_PrmC"/>
    <property type="match status" value="1"/>
</dbReference>
<dbReference type="GO" id="GO:0003676">
    <property type="term" value="F:nucleic acid binding"/>
    <property type="evidence" value="ECO:0007669"/>
    <property type="project" value="InterPro"/>
</dbReference>
<evidence type="ECO:0000259" key="7">
    <source>
        <dbReference type="Pfam" id="PF17827"/>
    </source>
</evidence>
<dbReference type="GO" id="GO:0102559">
    <property type="term" value="F:peptide chain release factor N(5)-glutamine methyltransferase activity"/>
    <property type="evidence" value="ECO:0007669"/>
    <property type="project" value="UniProtKB-EC"/>
</dbReference>
<dbReference type="InterPro" id="IPR002052">
    <property type="entry name" value="DNA_methylase_N6_adenine_CS"/>
</dbReference>
<dbReference type="CDD" id="cd02440">
    <property type="entry name" value="AdoMet_MTases"/>
    <property type="match status" value="1"/>
</dbReference>
<dbReference type="InterPro" id="IPR019874">
    <property type="entry name" value="RF_methyltr_PrmC"/>
</dbReference>
<evidence type="ECO:0000259" key="6">
    <source>
        <dbReference type="Pfam" id="PF05175"/>
    </source>
</evidence>
<proteinExistence type="inferred from homology"/>
<dbReference type="EC" id="2.1.1.297" evidence="5"/>
<dbReference type="SUPFAM" id="SSF53335">
    <property type="entry name" value="S-adenosyl-L-methionine-dependent methyltransferases"/>
    <property type="match status" value="1"/>
</dbReference>
<evidence type="ECO:0000256" key="2">
    <source>
        <dbReference type="ARBA" id="ARBA00022679"/>
    </source>
</evidence>
<gene>
    <name evidence="5" type="primary">prmC</name>
    <name evidence="8" type="ORF">EV666_10374</name>
</gene>
<dbReference type="Pfam" id="PF05175">
    <property type="entry name" value="MTS"/>
    <property type="match status" value="1"/>
</dbReference>
<dbReference type="Gene3D" id="1.10.8.10">
    <property type="entry name" value="DNA helicase RuvA subunit, C-terminal domain"/>
    <property type="match status" value="1"/>
</dbReference>
<evidence type="ECO:0000256" key="1">
    <source>
        <dbReference type="ARBA" id="ARBA00022603"/>
    </source>
</evidence>
<feature type="binding site" evidence="5">
    <location>
        <begin position="146"/>
        <end position="150"/>
    </location>
    <ligand>
        <name>S-adenosyl-L-methionine</name>
        <dbReference type="ChEBI" id="CHEBI:59789"/>
    </ligand>
</feature>
<dbReference type="Pfam" id="PF17827">
    <property type="entry name" value="PrmC_N"/>
    <property type="match status" value="1"/>
</dbReference>
<sequence>MSSAVANDRAREGLAMLDALPAGSGRGATLTALGKALAFPDAGEGARIARILFAGVLGLELVQVVASPETPLSGDERARLRAAAARCLAGEPPGRVLGRRAFWGMEFRLGPETLEPRPDTETLVEAALTRLGAQRAGQPLRLLDLGTGTGCILIALLNELPRAFGVGVDLAPGAAMIARDNARDNDVGGRSAFVTGDWATAIGAAPFDLVVSNPPYIESHSLAGLDAGVRLHDPVLALDGGPDGLAPYRLLAPEAMRLLRPGGVAAFEVGAGQAADVAALMRAAGFAATQVTADLAGVMRVVSGARP</sequence>
<dbReference type="InterPro" id="IPR007848">
    <property type="entry name" value="Small_mtfrase_dom"/>
</dbReference>
<evidence type="ECO:0000256" key="5">
    <source>
        <dbReference type="HAMAP-Rule" id="MF_02126"/>
    </source>
</evidence>
<dbReference type="Gene3D" id="3.40.50.150">
    <property type="entry name" value="Vaccinia Virus protein VP39"/>
    <property type="match status" value="1"/>
</dbReference>
<comment type="catalytic activity">
    <reaction evidence="4 5">
        <text>L-glutaminyl-[peptide chain release factor] + S-adenosyl-L-methionine = N(5)-methyl-L-glutaminyl-[peptide chain release factor] + S-adenosyl-L-homocysteine + H(+)</text>
        <dbReference type="Rhea" id="RHEA:42896"/>
        <dbReference type="Rhea" id="RHEA-COMP:10271"/>
        <dbReference type="Rhea" id="RHEA-COMP:10272"/>
        <dbReference type="ChEBI" id="CHEBI:15378"/>
        <dbReference type="ChEBI" id="CHEBI:30011"/>
        <dbReference type="ChEBI" id="CHEBI:57856"/>
        <dbReference type="ChEBI" id="CHEBI:59789"/>
        <dbReference type="ChEBI" id="CHEBI:61891"/>
        <dbReference type="EC" id="2.1.1.297"/>
    </reaction>
</comment>
<feature type="domain" description="Methyltransferase small" evidence="6">
    <location>
        <begin position="141"/>
        <end position="220"/>
    </location>
</feature>
<keyword evidence="1 5" id="KW-0489">Methyltransferase</keyword>
<dbReference type="AlphaFoldDB" id="A0A4R2GUU1"/>
<organism evidence="8 9">
    <name type="scientific">Camelimonas lactis</name>
    <dbReference type="NCBI Taxonomy" id="659006"/>
    <lineage>
        <taxon>Bacteria</taxon>
        <taxon>Pseudomonadati</taxon>
        <taxon>Pseudomonadota</taxon>
        <taxon>Alphaproteobacteria</taxon>
        <taxon>Hyphomicrobiales</taxon>
        <taxon>Chelatococcaceae</taxon>
        <taxon>Camelimonas</taxon>
    </lineage>
</organism>
<accession>A0A4R2GUU1</accession>
<protein>
    <recommendedName>
        <fullName evidence="5">Release factor glutamine methyltransferase</fullName>
        <shortName evidence="5">RF MTase</shortName>
        <ecNumber evidence="5">2.1.1.297</ecNumber>
    </recommendedName>
    <alternativeName>
        <fullName evidence="5">N5-glutamine methyltransferase PrmC</fullName>
    </alternativeName>
    <alternativeName>
        <fullName evidence="5">Protein-(glutamine-N5) MTase PrmC</fullName>
    </alternativeName>
    <alternativeName>
        <fullName evidence="5">Protein-glutamine N-methyltransferase PrmC</fullName>
    </alternativeName>
</protein>
<dbReference type="InterPro" id="IPR050320">
    <property type="entry name" value="N5-glutamine_MTase"/>
</dbReference>
<dbReference type="GO" id="GO:0032259">
    <property type="term" value="P:methylation"/>
    <property type="evidence" value="ECO:0007669"/>
    <property type="project" value="UniProtKB-KW"/>
</dbReference>
<comment type="caution">
    <text evidence="8">The sequence shown here is derived from an EMBL/GenBank/DDBJ whole genome shotgun (WGS) entry which is preliminary data.</text>
</comment>